<protein>
    <recommendedName>
        <fullName evidence="3">ATP-grasp domain-containing protein</fullName>
    </recommendedName>
</protein>
<comment type="caution">
    <text evidence="1">The sequence shown here is derived from an EMBL/GenBank/DDBJ whole genome shotgun (WGS) entry which is preliminary data.</text>
</comment>
<proteinExistence type="predicted"/>
<sequence length="250" mass="26966">MMMRPRILFGDHSTQAPAIERFVDHARFDVTFAAFDSVDFAAFDCVVPLRVDQIAAARAAGARAVLPSAELVAVCDDKLAFNERVIALGFGDAIPALLPDPPTTYPYIRKSRRGDFGVGCRMVCAPGEDVPIADSFCQHAVAGAVEYVLHLLRVDGRIRYSLCYAYDMGVTLGVRGAEQRALSTVPADPGAAYPVCVAILEALGFEGTCCFNYKLEDGRVRILELNPRFGGSLVGEVSAYLEALLGAMPR</sequence>
<evidence type="ECO:0000313" key="1">
    <source>
        <dbReference type="EMBL" id="MWC43244.1"/>
    </source>
</evidence>
<name>A0A6N8LS36_9SPHN</name>
<dbReference type="Proteomes" id="UP000436801">
    <property type="component" value="Unassembled WGS sequence"/>
</dbReference>
<dbReference type="SUPFAM" id="SSF56059">
    <property type="entry name" value="Glutathione synthetase ATP-binding domain-like"/>
    <property type="match status" value="1"/>
</dbReference>
<dbReference type="Gene3D" id="3.30.470.20">
    <property type="entry name" value="ATP-grasp fold, B domain"/>
    <property type="match status" value="1"/>
</dbReference>
<gene>
    <name evidence="1" type="ORF">GQR91_06150</name>
</gene>
<dbReference type="AlphaFoldDB" id="A0A6N8LS36"/>
<dbReference type="RefSeq" id="WP_149682770.1">
    <property type="nucleotide sequence ID" value="NZ_JACIEY010000007.1"/>
</dbReference>
<reference evidence="1 2" key="1">
    <citation type="submission" date="2019-12" db="EMBL/GenBank/DDBJ databases">
        <authorList>
            <person name="Zheng J."/>
        </authorList>
    </citation>
    <scope>NUCLEOTIDE SEQUENCE [LARGE SCALE GENOMIC DNA]</scope>
    <source>
        <strain evidence="1 2">DSM 27347</strain>
    </source>
</reference>
<organism evidence="1 2">
    <name type="scientific">Sphingomonas carotinifaciens</name>
    <dbReference type="NCBI Taxonomy" id="1166323"/>
    <lineage>
        <taxon>Bacteria</taxon>
        <taxon>Pseudomonadati</taxon>
        <taxon>Pseudomonadota</taxon>
        <taxon>Alphaproteobacteria</taxon>
        <taxon>Sphingomonadales</taxon>
        <taxon>Sphingomonadaceae</taxon>
        <taxon>Sphingomonas</taxon>
    </lineage>
</organism>
<dbReference type="EMBL" id="WSUT01000005">
    <property type="protein sequence ID" value="MWC43244.1"/>
    <property type="molecule type" value="Genomic_DNA"/>
</dbReference>
<accession>A0A6N8LS36</accession>
<evidence type="ECO:0008006" key="3">
    <source>
        <dbReference type="Google" id="ProtNLM"/>
    </source>
</evidence>
<evidence type="ECO:0000313" key="2">
    <source>
        <dbReference type="Proteomes" id="UP000436801"/>
    </source>
</evidence>
<dbReference type="OrthoDB" id="9765608at2"/>